<protein>
    <submittedName>
        <fullName evidence="1">Structural protein</fullName>
    </submittedName>
</protein>
<dbReference type="EMBL" id="BK014942">
    <property type="protein sequence ID" value="DAD83803.1"/>
    <property type="molecule type" value="Genomic_DNA"/>
</dbReference>
<reference evidence="1" key="1">
    <citation type="journal article" date="2021" name="Proc. Natl. Acad. Sci. U.S.A.">
        <title>A Catalog of Tens of Thousands of Viruses from Human Metagenomes Reveals Hidden Associations with Chronic Diseases.</title>
        <authorList>
            <person name="Tisza M.J."/>
            <person name="Buck C.B."/>
        </authorList>
    </citation>
    <scope>NUCLEOTIDE SEQUENCE</scope>
    <source>
        <strain evidence="1">Ct0O611</strain>
    </source>
</reference>
<accession>A0A8S5MPE7</accession>
<proteinExistence type="predicted"/>
<name>A0A8S5MPE7_9VIRU</name>
<sequence>MATQSELIDQIKDRLFILSDYALSQRWQVEPTRISQYRRDRLRLPVRFIEDIAEQIGIDALSLIKMLDTARLTKKNKDASKILFWRPNEKIRRYPPPWVERKHFFRRKR</sequence>
<evidence type="ECO:0000313" key="1">
    <source>
        <dbReference type="EMBL" id="DAD83803.1"/>
    </source>
</evidence>
<organism evidence="1">
    <name type="scientific">Inoviridae sp. ct0O611</name>
    <dbReference type="NCBI Taxonomy" id="2826755"/>
    <lineage>
        <taxon>Viruses</taxon>
        <taxon>Monodnaviria</taxon>
        <taxon>Loebvirae</taxon>
        <taxon>Hofneiviricota</taxon>
        <taxon>Faserviricetes</taxon>
        <taxon>Tubulavirales</taxon>
        <taxon>Inoviridae</taxon>
    </lineage>
</organism>